<gene>
    <name evidence="9" type="primary">LOC103114806</name>
</gene>
<dbReference type="Pfam" id="PF00271">
    <property type="entry name" value="Helicase_C"/>
    <property type="match status" value="1"/>
</dbReference>
<accession>A0ABM3VTF1</accession>
<dbReference type="SMART" id="SM00487">
    <property type="entry name" value="DEXDc"/>
    <property type="match status" value="1"/>
</dbReference>
<dbReference type="PROSITE" id="PS51194">
    <property type="entry name" value="HELICASE_CTER"/>
    <property type="match status" value="1"/>
</dbReference>
<feature type="region of interest" description="Disordered" evidence="5">
    <location>
        <begin position="1036"/>
        <end position="1055"/>
    </location>
</feature>
<keyword evidence="3 9" id="KW-0347">Helicase</keyword>
<dbReference type="InterPro" id="IPR055124">
    <property type="entry name" value="PIN-like_DDX60"/>
</dbReference>
<dbReference type="InterPro" id="IPR011545">
    <property type="entry name" value="DEAD/DEAH_box_helicase_dom"/>
</dbReference>
<feature type="compositionally biased region" description="Acidic residues" evidence="5">
    <location>
        <begin position="17"/>
        <end position="27"/>
    </location>
</feature>
<reference evidence="9" key="2">
    <citation type="submission" date="2025-08" db="UniProtKB">
        <authorList>
            <consortium name="RefSeq"/>
        </authorList>
    </citation>
    <scope>IDENTIFICATION</scope>
</reference>
<dbReference type="Pfam" id="PF00270">
    <property type="entry name" value="DEAD"/>
    <property type="match status" value="1"/>
</dbReference>
<protein>
    <submittedName>
        <fullName evidence="9">Probable ATP-dependent RNA helicase DDX60</fullName>
    </submittedName>
</protein>
<dbReference type="SMART" id="SM00490">
    <property type="entry name" value="HELICc"/>
    <property type="match status" value="1"/>
</dbReference>
<feature type="domain" description="Helicase C-terminal" evidence="7">
    <location>
        <begin position="1297"/>
        <end position="1456"/>
    </location>
</feature>
<evidence type="ECO:0000313" key="8">
    <source>
        <dbReference type="Proteomes" id="UP001652624"/>
    </source>
</evidence>
<feature type="compositionally biased region" description="Polar residues" evidence="5">
    <location>
        <begin position="1036"/>
        <end position="1050"/>
    </location>
</feature>
<feature type="domain" description="Helicase ATP-binding" evidence="6">
    <location>
        <begin position="862"/>
        <end position="1029"/>
    </location>
</feature>
<evidence type="ECO:0000259" key="7">
    <source>
        <dbReference type="PROSITE" id="PS51194"/>
    </source>
</evidence>
<dbReference type="GO" id="GO:0004386">
    <property type="term" value="F:helicase activity"/>
    <property type="evidence" value="ECO:0007669"/>
    <property type="project" value="UniProtKB-KW"/>
</dbReference>
<dbReference type="InterPro" id="IPR014001">
    <property type="entry name" value="Helicase_ATP-bd"/>
</dbReference>
<dbReference type="Pfam" id="PF26076">
    <property type="entry name" value="WHD_DDX60"/>
    <property type="match status" value="1"/>
</dbReference>
<dbReference type="Proteomes" id="UP001652624">
    <property type="component" value="Chromosome 2"/>
</dbReference>
<evidence type="ECO:0000256" key="5">
    <source>
        <dbReference type="SAM" id="MobiDB-lite"/>
    </source>
</evidence>
<evidence type="ECO:0000313" key="9">
    <source>
        <dbReference type="RefSeq" id="XP_060027598.1"/>
    </source>
</evidence>
<dbReference type="PANTHER" id="PTHR44533:SF5">
    <property type="entry name" value="DEXD_H-BOX HELICASE 60"/>
    <property type="match status" value="1"/>
</dbReference>
<keyword evidence="2" id="KW-0378">Hydrolase</keyword>
<evidence type="ECO:0000259" key="6">
    <source>
        <dbReference type="PROSITE" id="PS51192"/>
    </source>
</evidence>
<keyword evidence="4" id="KW-0067">ATP-binding</keyword>
<organism evidence="8 9">
    <name type="scientific">Erinaceus europaeus</name>
    <name type="common">Western European hedgehog</name>
    <dbReference type="NCBI Taxonomy" id="9365"/>
    <lineage>
        <taxon>Eukaryota</taxon>
        <taxon>Metazoa</taxon>
        <taxon>Chordata</taxon>
        <taxon>Craniata</taxon>
        <taxon>Vertebrata</taxon>
        <taxon>Euteleostomi</taxon>
        <taxon>Mammalia</taxon>
        <taxon>Eutheria</taxon>
        <taxon>Laurasiatheria</taxon>
        <taxon>Eulipotyphla</taxon>
        <taxon>Erinaceidae</taxon>
        <taxon>Erinaceinae</taxon>
        <taxon>Erinaceus</taxon>
    </lineage>
</organism>
<keyword evidence="8" id="KW-1185">Reference proteome</keyword>
<keyword evidence="1" id="KW-0547">Nucleotide-binding</keyword>
<evidence type="ECO:0000256" key="2">
    <source>
        <dbReference type="ARBA" id="ARBA00022801"/>
    </source>
</evidence>
<dbReference type="Pfam" id="PF23002">
    <property type="entry name" value="PIN-like_DDX60"/>
    <property type="match status" value="1"/>
</dbReference>
<evidence type="ECO:0000256" key="1">
    <source>
        <dbReference type="ARBA" id="ARBA00022741"/>
    </source>
</evidence>
<feature type="region of interest" description="Disordered" evidence="5">
    <location>
        <begin position="1"/>
        <end position="46"/>
    </location>
</feature>
<dbReference type="CDD" id="cd18025">
    <property type="entry name" value="DEXHc_DDX60"/>
    <property type="match status" value="1"/>
</dbReference>
<dbReference type="InterPro" id="IPR001650">
    <property type="entry name" value="Helicase_C-like"/>
</dbReference>
<dbReference type="RefSeq" id="XP_060027598.1">
    <property type="nucleotide sequence ID" value="XM_060171615.1"/>
</dbReference>
<reference evidence="8" key="1">
    <citation type="submission" date="2025-05" db="UniProtKB">
        <authorList>
            <consortium name="RefSeq"/>
        </authorList>
    </citation>
    <scope>NUCLEOTIDE SEQUENCE [LARGE SCALE GENOMIC DNA]</scope>
</reference>
<dbReference type="SUPFAM" id="SSF52540">
    <property type="entry name" value="P-loop containing nucleoside triphosphate hydrolases"/>
    <property type="match status" value="1"/>
</dbReference>
<dbReference type="Pfam" id="PF26167">
    <property type="entry name" value="TPR_DDX60"/>
    <property type="match status" value="1"/>
</dbReference>
<proteinExistence type="predicted"/>
<name>A0ABM3VTF1_ERIEU</name>
<dbReference type="InterPro" id="IPR052431">
    <property type="entry name" value="SKI2_subfamily_helicases"/>
</dbReference>
<dbReference type="GeneID" id="103114806"/>
<evidence type="ECO:0000256" key="4">
    <source>
        <dbReference type="ARBA" id="ARBA00022840"/>
    </source>
</evidence>
<dbReference type="Gene3D" id="3.40.50.300">
    <property type="entry name" value="P-loop containing nucleotide triphosphate hydrolases"/>
    <property type="match status" value="2"/>
</dbReference>
<evidence type="ECO:0000256" key="3">
    <source>
        <dbReference type="ARBA" id="ARBA00022806"/>
    </source>
</evidence>
<sequence>MASTPATLNEILTSSDSDSDSESETDTESGNCGDSESTESLWSFDQSEEDDLLNLEDIVEEPTFKLPCEFEISGEKPSDVSSCDAEKSGLTECKAVLRELSSLIWKTLSKSTMISLLKDFVESEFFLIDGDSLFITCVLNVNYKQGQTLHFFYIVEQFLHNFIQKEAKFVIVFFKDAENLYFNCSELLTLRTMLIQHLEHNTDVTIHTEFSNCLSPEWEIFLTEYYPYFLIVSEVGITSRQIQFLNVLILHALKNKINIVQSLGMESDLIRIYGYYASSKYEHKHFFEMNEKQLRHALLDYIIDNFKNSQNMKILLYNNLELSFEDIQKEVHKNMSSLQNLWPEGPDIRSVVCSISCAVTLSLYKRMLHDSKDYENLDADAENHNTQNLKKAPTLGEAADICRMLCLSVIFMQHLPLHRRAQSRIITHIWDKTLSPFLRMLKKCDFFVLNQLKTKNNWSVNFAGLPDLYDNILWINIAYYYEIEYNGGLNLEFGDTLTREYLKLWNTVLTLTGDNDFGGPMPIRTTSKPFLTQKGTPPRGPSQKIDKLGLIPLKSDIVEEYAGDILSELPFLSSDDLVVQSNSTIEFDELTHWHSSRPLSSDFERTKCNSDAKSKDAKGRREIQKLYHFYYIFGKSLAGSSGSVRIGKERALPPPEKFSVPKKRNFQKKSAETIIEENKKRQLAKLEKREEERWNNLSLHIEKEIQANPNSGIKRLEDFLQTCSVKSVRFMAEMAGLDACFKLWVEFCFKPESKDISIVINLMKRIHIIHEKYSEHLKNPHRQKLAKYLKYIGFDNLAHSLWPQVDTIKILKTKDLSKYSVNMGAARFQLTYMGPYLFREERTDPDPRVHHFIPDTWQRELLDVVDNNESAVIVAPTSSGKTYASYYCMEKVLRESDEGVVVYVAPTKALVNQVVGTVFNLFTKELPKGEVVCGVFTRDYRHDTLNCQILVTVPQCLEILLLGPHNQKWVKRMRYVIFDEVHCLGGEIGAEVWEHLLVMIRCPFLALSATISNPDHLTEWLVLIKKYWQHAESTMENSGPLQNASKGSKMQQRKGIKKSSYRVRLVWYKERYNDLEKYVCSLKDGEFIIDHYHPCAALTVNHIIKHGIPVDLGFSPRESILLYDAMVHIWPGWPRMQELEPEEFSYFKNKLVIMKADVKKYEEELKNEMMHWVELDKVKVSQLLKYLKPQTFDCKESEKRRMFPSFVEKLKEMGRLPAIFFLFNIHTVEILASRILEQLIYKQVAHNSPNVEKEKKVLYKKLWKARRCQRRNFAVFSNSGTGARIQRLILGFAEIKEIKRMLKKYNDIPADCTYAARTSVDTQIKILRRLRGTRQSYKLYRLLRRGIGYHHSSMEYKQRQVVETLFRLKHIQVVTATSTLALGINMPCKSVVFTEDSAFLDALHFRQMSGRAGRRGEDLIGNVFFYGIPLPKIERLLKSNVPKLKGQFPLSLSLILRLMLLVAKADDKEDAKAKALSVLQYSLISFKQPKINCMMKFYFIYSIHFLITEGYLNQECIPIGYSGLVSHLHYHEPANFVFVSLLVKGLFHKLCIPVVVDGQKTFSEEVMEKLVVVLANLFGRRYYSPSVNNFAKKSTHTLVILDNLPKDFATVVEEYNNRIQKNFVSFLLTISNLADMKKEYQLPLSEIEFSGKEFEDSELISHLMPGTESRTGISPFACLSNITDQDLFDINAVNDVMLRTINVSIRNVPFFYMNKYDQYHRKFPLNAYALNFYKNGSLSALTLDNWLNMGDAFNLIRDFTLVIQSIRVSLSELCDDEDDNVVLAFKQLSETFSAKLWRKRRY</sequence>
<feature type="compositionally biased region" description="Polar residues" evidence="5">
    <location>
        <begin position="30"/>
        <end position="45"/>
    </location>
</feature>
<dbReference type="InterPro" id="IPR027417">
    <property type="entry name" value="P-loop_NTPase"/>
</dbReference>
<dbReference type="PANTHER" id="PTHR44533">
    <property type="entry name" value="DEAD/H RNA HELICASE, PUTATIVE-RELATED"/>
    <property type="match status" value="1"/>
</dbReference>
<dbReference type="InterPro" id="IPR059032">
    <property type="entry name" value="WHD_DDX60"/>
</dbReference>
<feature type="compositionally biased region" description="Polar residues" evidence="5">
    <location>
        <begin position="1"/>
        <end position="12"/>
    </location>
</feature>
<dbReference type="PROSITE" id="PS51192">
    <property type="entry name" value="HELICASE_ATP_BIND_1"/>
    <property type="match status" value="1"/>
</dbReference>